<dbReference type="Gene3D" id="3.30.530.20">
    <property type="match status" value="1"/>
</dbReference>
<dbReference type="CDD" id="cd07812">
    <property type="entry name" value="SRPBCC"/>
    <property type="match status" value="1"/>
</dbReference>
<proteinExistence type="predicted"/>
<accession>A0A6J4SW31</accession>
<dbReference type="SUPFAM" id="SSF55961">
    <property type="entry name" value="Bet v1-like"/>
    <property type="match status" value="1"/>
</dbReference>
<reference evidence="2" key="1">
    <citation type="submission" date="2020-02" db="EMBL/GenBank/DDBJ databases">
        <authorList>
            <person name="Meier V. D."/>
        </authorList>
    </citation>
    <scope>NUCLEOTIDE SEQUENCE</scope>
    <source>
        <strain evidence="2">AVDCRST_MAG62</strain>
    </source>
</reference>
<dbReference type="AlphaFoldDB" id="A0A6J4SW31"/>
<evidence type="ECO:0000313" key="2">
    <source>
        <dbReference type="EMBL" id="CAA9506731.1"/>
    </source>
</evidence>
<dbReference type="InterPro" id="IPR023393">
    <property type="entry name" value="START-like_dom_sf"/>
</dbReference>
<organism evidence="2">
    <name type="scientific">uncultured Sphingomonas sp</name>
    <dbReference type="NCBI Taxonomy" id="158754"/>
    <lineage>
        <taxon>Bacteria</taxon>
        <taxon>Pseudomonadati</taxon>
        <taxon>Pseudomonadota</taxon>
        <taxon>Alphaproteobacteria</taxon>
        <taxon>Sphingomonadales</taxon>
        <taxon>Sphingomonadaceae</taxon>
        <taxon>Sphingomonas</taxon>
        <taxon>environmental samples</taxon>
    </lineage>
</organism>
<sequence length="99" mass="10329">MANDPRGEYEDSVTVDADASAVFDFVSDVRNLPKYLPTTKDAQTQGEGRVRVQGEAQGNRYNPTATCGPIAPPSVSNGARTRVIIPAGCGSSSKATVAT</sequence>
<dbReference type="EMBL" id="CADCWB010000038">
    <property type="protein sequence ID" value="CAA9506731.1"/>
    <property type="molecule type" value="Genomic_DNA"/>
</dbReference>
<dbReference type="Pfam" id="PF10604">
    <property type="entry name" value="Polyketide_cyc2"/>
    <property type="match status" value="1"/>
</dbReference>
<name>A0A6J4SW31_9SPHN</name>
<gene>
    <name evidence="2" type="ORF">AVDCRST_MAG62-277</name>
</gene>
<feature type="region of interest" description="Disordered" evidence="1">
    <location>
        <begin position="37"/>
        <end position="77"/>
    </location>
</feature>
<dbReference type="InterPro" id="IPR019587">
    <property type="entry name" value="Polyketide_cyclase/dehydratase"/>
</dbReference>
<protein>
    <submittedName>
        <fullName evidence="2">Uncharacterized protein</fullName>
    </submittedName>
</protein>
<evidence type="ECO:0000256" key="1">
    <source>
        <dbReference type="SAM" id="MobiDB-lite"/>
    </source>
</evidence>